<accession>A0A9N9L3E7</accession>
<dbReference type="Pfam" id="PF20150">
    <property type="entry name" value="2EXR"/>
    <property type="match status" value="1"/>
</dbReference>
<evidence type="ECO:0000313" key="2">
    <source>
        <dbReference type="EMBL" id="CAG8957871.1"/>
    </source>
</evidence>
<reference evidence="2" key="1">
    <citation type="submission" date="2021-07" db="EMBL/GenBank/DDBJ databases">
        <authorList>
            <person name="Durling M."/>
        </authorList>
    </citation>
    <scope>NUCLEOTIDE SEQUENCE</scope>
</reference>
<keyword evidence="3" id="KW-1185">Reference proteome</keyword>
<evidence type="ECO:0000259" key="1">
    <source>
        <dbReference type="Pfam" id="PF20150"/>
    </source>
</evidence>
<organism evidence="2 3">
    <name type="scientific">Hymenoscyphus fraxineus</name>
    <dbReference type="NCBI Taxonomy" id="746836"/>
    <lineage>
        <taxon>Eukaryota</taxon>
        <taxon>Fungi</taxon>
        <taxon>Dikarya</taxon>
        <taxon>Ascomycota</taxon>
        <taxon>Pezizomycotina</taxon>
        <taxon>Leotiomycetes</taxon>
        <taxon>Helotiales</taxon>
        <taxon>Helotiaceae</taxon>
        <taxon>Hymenoscyphus</taxon>
    </lineage>
</organism>
<feature type="domain" description="2EXR" evidence="1">
    <location>
        <begin position="61"/>
        <end position="141"/>
    </location>
</feature>
<protein>
    <recommendedName>
        <fullName evidence="1">2EXR domain-containing protein</fullName>
    </recommendedName>
</protein>
<name>A0A9N9L3E7_9HELO</name>
<proteinExistence type="predicted"/>
<dbReference type="InterPro" id="IPR045518">
    <property type="entry name" value="2EXR"/>
</dbReference>
<gene>
    <name evidence="2" type="ORF">HYFRA_00000211</name>
</gene>
<comment type="caution">
    <text evidence="2">The sequence shown here is derived from an EMBL/GenBank/DDBJ whole genome shotgun (WGS) entry which is preliminary data.</text>
</comment>
<dbReference type="OrthoDB" id="3530648at2759"/>
<dbReference type="AlphaFoldDB" id="A0A9N9L3E7"/>
<evidence type="ECO:0000313" key="3">
    <source>
        <dbReference type="Proteomes" id="UP000696280"/>
    </source>
</evidence>
<dbReference type="Proteomes" id="UP000696280">
    <property type="component" value="Unassembled WGS sequence"/>
</dbReference>
<dbReference type="EMBL" id="CAJVRL010000081">
    <property type="protein sequence ID" value="CAG8957871.1"/>
    <property type="molecule type" value="Genomic_DNA"/>
</dbReference>
<sequence>MDIVTPLSENVIHGFSNGKSFGRIASLVTVAQTSSFALKMSQYVTAMANDVADRQTPSTGYSSLAPEIRLKIIHLLLESEPSRVIDLQPPMPPATKCECVHGEIIDIFPSPRPQYPVTLHINQECRYETLRQYKLAVQAVWHDDRKFFSKPTHKGAYSPKPRQSTEPYFRYYLCYNPSKDIFRIKENFYHWYHQFIFLNPGAEDHIRTVQIDHDMTLSLPGHHLAPSSPSAMLPYLRNFAGHHIQTVQVENDIDSRCPKHICILSRQLTILPYLRKLESVIVNSKTDYRKLYRVTLYMLCQFRSEPLERFPKFTLNVDGVSSTLEIQSTSGVLGIDGHPIPYRIDPESKIIRPDFGTRHCRMPRSVKKMISDIARDRGKNIFHWDGYHQKLGSPLRWKDAEMGIPEPFLPAELPCPIRRDEGDEMDLCCAECGF</sequence>